<organism evidence="4 5">
    <name type="scientific">Mugilogobius chulae</name>
    <name type="common">yellowstripe goby</name>
    <dbReference type="NCBI Taxonomy" id="88201"/>
    <lineage>
        <taxon>Eukaryota</taxon>
        <taxon>Metazoa</taxon>
        <taxon>Chordata</taxon>
        <taxon>Craniata</taxon>
        <taxon>Vertebrata</taxon>
        <taxon>Euteleostomi</taxon>
        <taxon>Actinopterygii</taxon>
        <taxon>Neopterygii</taxon>
        <taxon>Teleostei</taxon>
        <taxon>Neoteleostei</taxon>
        <taxon>Acanthomorphata</taxon>
        <taxon>Gobiaria</taxon>
        <taxon>Gobiiformes</taxon>
        <taxon>Gobioidei</taxon>
        <taxon>Gobiidae</taxon>
        <taxon>Gobionellinae</taxon>
        <taxon>Mugilogobius</taxon>
    </lineage>
</organism>
<feature type="region of interest" description="Disordered" evidence="2">
    <location>
        <begin position="57"/>
        <end position="132"/>
    </location>
</feature>
<keyword evidence="3" id="KW-1133">Transmembrane helix</keyword>
<keyword evidence="1" id="KW-0238">DNA-binding</keyword>
<comment type="caution">
    <text evidence="4">The sequence shown here is derived from an EMBL/GenBank/DDBJ whole genome shotgun (WGS) entry which is preliminary data.</text>
</comment>
<feature type="transmembrane region" description="Helical" evidence="3">
    <location>
        <begin position="247"/>
        <end position="271"/>
    </location>
</feature>
<evidence type="ECO:0000256" key="3">
    <source>
        <dbReference type="SAM" id="Phobius"/>
    </source>
</evidence>
<dbReference type="GO" id="GO:0003677">
    <property type="term" value="F:DNA binding"/>
    <property type="evidence" value="ECO:0007669"/>
    <property type="project" value="UniProtKB-KW"/>
</dbReference>
<dbReference type="Proteomes" id="UP001460270">
    <property type="component" value="Unassembled WGS sequence"/>
</dbReference>
<feature type="compositionally biased region" description="Low complexity" evidence="2">
    <location>
        <begin position="12"/>
        <end position="22"/>
    </location>
</feature>
<feature type="compositionally biased region" description="Gly residues" evidence="2">
    <location>
        <begin position="1"/>
        <end position="11"/>
    </location>
</feature>
<dbReference type="EMBL" id="JBBPFD010000004">
    <property type="protein sequence ID" value="KAK7929383.1"/>
    <property type="molecule type" value="Genomic_DNA"/>
</dbReference>
<sequence length="323" mass="33737">MEPSPLGGGAGLAAVRPPGGRPVRQCRKTLCAPCGSHSDQGTSLLWRRRVGAPTLAGGTPLCLPPPPASASAASQSQERQTTNPGCGPGQSECQVVPRLGVHGAGDTLAPPGLAPDADSGPGSPLLAPNPRPQTLGLEAERGRLLDLGLPSAVVSTIQGARAPSTVRAYRLRWQLFATWCAERRSGEAACALPPVLSILLFWGLCLGVLGALGRGYLFTFVILLLETLLLCLALLGEVASSSMLSTLLGASLVVLGALGEAAFHHLCFFFMRVVVAGPGRTMCLLSIRSQPRPLPLCTWYEVGLRVRSNHACLLEYIDPTAFA</sequence>
<name>A0AAW0PP69_9GOBI</name>
<accession>A0AAW0PP69</accession>
<gene>
    <name evidence="4" type="ORF">WMY93_005778</name>
</gene>
<protein>
    <submittedName>
        <fullName evidence="4">Uncharacterized protein</fullName>
    </submittedName>
</protein>
<keyword evidence="3" id="KW-0472">Membrane</keyword>
<reference evidence="5" key="1">
    <citation type="submission" date="2024-04" db="EMBL/GenBank/DDBJ databases">
        <title>Salinicola lusitanus LLJ914,a marine bacterium isolated from the Okinawa Trough.</title>
        <authorList>
            <person name="Li J."/>
        </authorList>
    </citation>
    <scope>NUCLEOTIDE SEQUENCE [LARGE SCALE GENOMIC DNA]</scope>
</reference>
<proteinExistence type="predicted"/>
<feature type="region of interest" description="Disordered" evidence="2">
    <location>
        <begin position="1"/>
        <end position="22"/>
    </location>
</feature>
<feature type="transmembrane region" description="Helical" evidence="3">
    <location>
        <begin position="191"/>
        <end position="209"/>
    </location>
</feature>
<feature type="transmembrane region" description="Helical" evidence="3">
    <location>
        <begin position="216"/>
        <end position="235"/>
    </location>
</feature>
<evidence type="ECO:0000256" key="2">
    <source>
        <dbReference type="SAM" id="MobiDB-lite"/>
    </source>
</evidence>
<keyword evidence="3" id="KW-0812">Transmembrane</keyword>
<dbReference type="AlphaFoldDB" id="A0AAW0PP69"/>
<dbReference type="SUPFAM" id="SSF47823">
    <property type="entry name" value="lambda integrase-like, N-terminal domain"/>
    <property type="match status" value="1"/>
</dbReference>
<keyword evidence="5" id="KW-1185">Reference proteome</keyword>
<evidence type="ECO:0000313" key="4">
    <source>
        <dbReference type="EMBL" id="KAK7929383.1"/>
    </source>
</evidence>
<dbReference type="Gene3D" id="1.10.150.130">
    <property type="match status" value="1"/>
</dbReference>
<evidence type="ECO:0000313" key="5">
    <source>
        <dbReference type="Proteomes" id="UP001460270"/>
    </source>
</evidence>
<dbReference type="InterPro" id="IPR010998">
    <property type="entry name" value="Integrase_recombinase_N"/>
</dbReference>
<evidence type="ECO:0000256" key="1">
    <source>
        <dbReference type="ARBA" id="ARBA00023125"/>
    </source>
</evidence>